<name>A0A9P6RIJ5_9FUNG</name>
<evidence type="ECO:0000313" key="18">
    <source>
        <dbReference type="Proteomes" id="UP000738325"/>
    </source>
</evidence>
<keyword evidence="11" id="KW-0443">Lipid metabolism</keyword>
<evidence type="ECO:0000256" key="11">
    <source>
        <dbReference type="ARBA" id="ARBA00023098"/>
    </source>
</evidence>
<evidence type="ECO:0000259" key="16">
    <source>
        <dbReference type="Pfam" id="PF01764"/>
    </source>
</evidence>
<proteinExistence type="predicted"/>
<evidence type="ECO:0000256" key="8">
    <source>
        <dbReference type="ARBA" id="ARBA00022837"/>
    </source>
</evidence>
<feature type="compositionally biased region" description="Polar residues" evidence="15">
    <location>
        <begin position="1"/>
        <end position="25"/>
    </location>
</feature>
<comment type="subcellular location">
    <subcellularLocation>
        <location evidence="2">Cell membrane</location>
        <topology evidence="2">Multi-pass membrane protein</topology>
    </subcellularLocation>
</comment>
<evidence type="ECO:0000256" key="6">
    <source>
        <dbReference type="ARBA" id="ARBA00022723"/>
    </source>
</evidence>
<evidence type="ECO:0000256" key="2">
    <source>
        <dbReference type="ARBA" id="ARBA00004651"/>
    </source>
</evidence>
<comment type="cofactor">
    <cofactor evidence="1">
        <name>Ca(2+)</name>
        <dbReference type="ChEBI" id="CHEBI:29108"/>
    </cofactor>
</comment>
<evidence type="ECO:0000256" key="10">
    <source>
        <dbReference type="ARBA" id="ARBA00022989"/>
    </source>
</evidence>
<gene>
    <name evidence="17" type="ORF">BGZ99_005105</name>
</gene>
<dbReference type="Pfam" id="PF01764">
    <property type="entry name" value="Lipase_3"/>
    <property type="match status" value="1"/>
</dbReference>
<feature type="compositionally biased region" description="Basic and acidic residues" evidence="15">
    <location>
        <begin position="26"/>
        <end position="36"/>
    </location>
</feature>
<evidence type="ECO:0000256" key="9">
    <source>
        <dbReference type="ARBA" id="ARBA00022963"/>
    </source>
</evidence>
<dbReference type="SUPFAM" id="SSF53474">
    <property type="entry name" value="alpha/beta-Hydrolases"/>
    <property type="match status" value="1"/>
</dbReference>
<comment type="catalytic activity">
    <reaction evidence="13">
        <text>a 1,2-diacyl-sn-glycerol + H2O = a 2-acylglycerol + a fatty acid + H(+)</text>
        <dbReference type="Rhea" id="RHEA:33275"/>
        <dbReference type="ChEBI" id="CHEBI:15377"/>
        <dbReference type="ChEBI" id="CHEBI:15378"/>
        <dbReference type="ChEBI" id="CHEBI:17389"/>
        <dbReference type="ChEBI" id="CHEBI:17815"/>
        <dbReference type="ChEBI" id="CHEBI:28868"/>
        <dbReference type="EC" id="3.1.1.116"/>
    </reaction>
    <physiologicalReaction direction="left-to-right" evidence="13">
        <dbReference type="Rhea" id="RHEA:33276"/>
    </physiologicalReaction>
</comment>
<dbReference type="InterPro" id="IPR052214">
    <property type="entry name" value="DAG_Lipase-Related"/>
</dbReference>
<evidence type="ECO:0000256" key="7">
    <source>
        <dbReference type="ARBA" id="ARBA00022801"/>
    </source>
</evidence>
<dbReference type="Proteomes" id="UP000738325">
    <property type="component" value="Unassembled WGS sequence"/>
</dbReference>
<dbReference type="GO" id="GO:0016298">
    <property type="term" value="F:lipase activity"/>
    <property type="evidence" value="ECO:0007669"/>
    <property type="project" value="TreeGrafter"/>
</dbReference>
<dbReference type="GO" id="GO:0005886">
    <property type="term" value="C:plasma membrane"/>
    <property type="evidence" value="ECO:0007669"/>
    <property type="project" value="UniProtKB-SubCell"/>
</dbReference>
<accession>A0A9P6RIJ5</accession>
<evidence type="ECO:0000256" key="1">
    <source>
        <dbReference type="ARBA" id="ARBA00001913"/>
    </source>
</evidence>
<dbReference type="CDD" id="cd00519">
    <property type="entry name" value="Lipase_3"/>
    <property type="match status" value="1"/>
</dbReference>
<dbReference type="GO" id="GO:0019369">
    <property type="term" value="P:arachidonate metabolic process"/>
    <property type="evidence" value="ECO:0007669"/>
    <property type="project" value="TreeGrafter"/>
</dbReference>
<feature type="compositionally biased region" description="Pro residues" evidence="15">
    <location>
        <begin position="674"/>
        <end position="690"/>
    </location>
</feature>
<dbReference type="EC" id="3.1.1.116" evidence="14"/>
<keyword evidence="4" id="KW-0597">Phosphoprotein</keyword>
<feature type="compositionally biased region" description="Low complexity" evidence="15">
    <location>
        <begin position="895"/>
        <end position="912"/>
    </location>
</feature>
<evidence type="ECO:0000256" key="14">
    <source>
        <dbReference type="ARBA" id="ARBA00026104"/>
    </source>
</evidence>
<dbReference type="PANTHER" id="PTHR45792">
    <property type="entry name" value="DIACYLGLYCEROL LIPASE HOMOLOG-RELATED"/>
    <property type="match status" value="1"/>
</dbReference>
<feature type="compositionally biased region" description="Polar residues" evidence="15">
    <location>
        <begin position="562"/>
        <end position="579"/>
    </location>
</feature>
<keyword evidence="7" id="KW-0378">Hydrolase</keyword>
<keyword evidence="3" id="KW-1003">Cell membrane</keyword>
<dbReference type="EMBL" id="JAAAIP010000323">
    <property type="protein sequence ID" value="KAG0319465.1"/>
    <property type="molecule type" value="Genomic_DNA"/>
</dbReference>
<keyword evidence="5" id="KW-0812">Transmembrane</keyword>
<evidence type="ECO:0000256" key="4">
    <source>
        <dbReference type="ARBA" id="ARBA00022553"/>
    </source>
</evidence>
<feature type="region of interest" description="Disordered" evidence="15">
    <location>
        <begin position="1"/>
        <end position="38"/>
    </location>
</feature>
<feature type="region of interest" description="Disordered" evidence="15">
    <location>
        <begin position="894"/>
        <end position="935"/>
    </location>
</feature>
<dbReference type="InterPro" id="IPR002921">
    <property type="entry name" value="Fungal_lipase-type"/>
</dbReference>
<keyword evidence="6" id="KW-0479">Metal-binding</keyword>
<keyword evidence="18" id="KW-1185">Reference proteome</keyword>
<sequence>MASSNAYPSLSGDRITSSTNVTPYTRENDNNSDDSRGSSVAAAAVPLLPTTLSTSKPIPISAYISVSQAAISSGLQVAKISTSMSLGIARTIVSSIDKILGFAVKGVTGQSGETTPGLSPAFIASLPFRAALLGINLSDLLVQTILETVDGSVNLALATVQDGLDLMESLFGPDSTSQTGETFREVWAIVNREFTPSNGDDGRPGGYPALEGMHLFMAYIAIQFATSEQWETIRVRTQGRLIGECLESKDEELGSSTAWSALAAWPQEWTKGPHGLTEDELLEELRVLELKQQREGRTAASFSSPSSSVSSLGTPNVELTNFLAASYRFSRFCSAMYGSMALEIMGAPERYPPPPPLPVTNTATFPVPSEPGMEGATHPPAAAPMNETDHHFHQYTGTPLGSILYSSDTAATIHDGYYSPRYYLLDDVDTKQIVLVLRGTRSLHDVMIDLTCDASDLWLDHDTTPLVDAQGNTVAYNVSTNGSGQSQRRKRPFKVHGGFLKAARTIASADTIGIQEMVKAALESRPDHSLLLIGHSLGAGIASVLSMLWADPATGLTPELPSHTSARSSPSGSGNTTPVAQGLASGLGVKYDSEKGQFYLPGYSPRNNAESFLPAGRRVRCYAYGSPKVMCPRMSKRAIKVVTSISFGDDVVGRLSVGSTRNIGHAMRALLAMRPPPPPSPPVSPSPPSSPDLDATSMDIELLQDSTESLQDLLEAEGETINRESLRMEEEEEAGSPITSEGRRRRRHDRKNKEKEERRKKKAEAKAARKPAQQSIGLEIVQKVIRWKLTGEERLLEEFMDIRRAMQKEMDKHQEPNNSGGDFYPEDGTATDSYDVNKITPVLIPAGKVLWIRPTSFEKDLENAETKKRPFESVLHQFDWDHPVDHNPASMLRRQLGQSQADSASSSSGHQSLSERNHPQTAGTAATSSSLHSLENTANQNTDKLLYRMYAVPEPENVFDEMLFSRRMWSDHMPLTYEFILAGKHAIPVTSPEAQKEKDEIVRASARGGVAV</sequence>
<protein>
    <recommendedName>
        <fullName evidence="14">sn-1-specific diacylglycerol lipase</fullName>
        <ecNumber evidence="14">3.1.1.116</ecNumber>
    </recommendedName>
</protein>
<comment type="caution">
    <text evidence="17">The sequence shown here is derived from an EMBL/GenBank/DDBJ whole genome shotgun (WGS) entry which is preliminary data.</text>
</comment>
<keyword evidence="9" id="KW-0442">Lipid degradation</keyword>
<feature type="compositionally biased region" description="Polar residues" evidence="15">
    <location>
        <begin position="919"/>
        <end position="935"/>
    </location>
</feature>
<feature type="region of interest" description="Disordered" evidence="15">
    <location>
        <begin position="671"/>
        <end position="695"/>
    </location>
</feature>
<evidence type="ECO:0000313" key="17">
    <source>
        <dbReference type="EMBL" id="KAG0319465.1"/>
    </source>
</evidence>
<keyword evidence="10" id="KW-1133">Transmembrane helix</keyword>
<evidence type="ECO:0000256" key="15">
    <source>
        <dbReference type="SAM" id="MobiDB-lite"/>
    </source>
</evidence>
<evidence type="ECO:0000256" key="5">
    <source>
        <dbReference type="ARBA" id="ARBA00022692"/>
    </source>
</evidence>
<dbReference type="GO" id="GO:0046340">
    <property type="term" value="P:diacylglycerol catabolic process"/>
    <property type="evidence" value="ECO:0007669"/>
    <property type="project" value="TreeGrafter"/>
</dbReference>
<feature type="region of interest" description="Disordered" evidence="15">
    <location>
        <begin position="559"/>
        <end position="579"/>
    </location>
</feature>
<dbReference type="OrthoDB" id="438440at2759"/>
<dbReference type="PANTHER" id="PTHR45792:SF8">
    <property type="entry name" value="DIACYLGLYCEROL LIPASE-ALPHA"/>
    <property type="match status" value="1"/>
</dbReference>
<feature type="domain" description="Fungal lipase-type" evidence="16">
    <location>
        <begin position="473"/>
        <end position="548"/>
    </location>
</feature>
<keyword evidence="8" id="KW-0106">Calcium</keyword>
<dbReference type="InterPro" id="IPR029058">
    <property type="entry name" value="AB_hydrolase_fold"/>
</dbReference>
<evidence type="ECO:0000256" key="3">
    <source>
        <dbReference type="ARBA" id="ARBA00022475"/>
    </source>
</evidence>
<feature type="region of interest" description="Disordered" evidence="15">
    <location>
        <begin position="810"/>
        <end position="829"/>
    </location>
</feature>
<reference evidence="17" key="1">
    <citation type="journal article" date="2020" name="Fungal Divers.">
        <title>Resolving the Mortierellaceae phylogeny through synthesis of multi-gene phylogenetics and phylogenomics.</title>
        <authorList>
            <person name="Vandepol N."/>
            <person name="Liber J."/>
            <person name="Desiro A."/>
            <person name="Na H."/>
            <person name="Kennedy M."/>
            <person name="Barry K."/>
            <person name="Grigoriev I.V."/>
            <person name="Miller A.N."/>
            <person name="O'Donnell K."/>
            <person name="Stajich J.E."/>
            <person name="Bonito G."/>
        </authorList>
    </citation>
    <scope>NUCLEOTIDE SEQUENCE</scope>
    <source>
        <strain evidence="17">REB-010B</strain>
    </source>
</reference>
<feature type="region of interest" description="Disordered" evidence="15">
    <location>
        <begin position="720"/>
        <end position="772"/>
    </location>
</feature>
<evidence type="ECO:0000256" key="12">
    <source>
        <dbReference type="ARBA" id="ARBA00023136"/>
    </source>
</evidence>
<keyword evidence="12" id="KW-0472">Membrane</keyword>
<organism evidence="17 18">
    <name type="scientific">Dissophora globulifera</name>
    <dbReference type="NCBI Taxonomy" id="979702"/>
    <lineage>
        <taxon>Eukaryota</taxon>
        <taxon>Fungi</taxon>
        <taxon>Fungi incertae sedis</taxon>
        <taxon>Mucoromycota</taxon>
        <taxon>Mortierellomycotina</taxon>
        <taxon>Mortierellomycetes</taxon>
        <taxon>Mortierellales</taxon>
        <taxon>Mortierellaceae</taxon>
        <taxon>Dissophora</taxon>
    </lineage>
</organism>
<dbReference type="Gene3D" id="3.40.50.1820">
    <property type="entry name" value="alpha/beta hydrolase"/>
    <property type="match status" value="1"/>
</dbReference>
<dbReference type="GO" id="GO:0046872">
    <property type="term" value="F:metal ion binding"/>
    <property type="evidence" value="ECO:0007669"/>
    <property type="project" value="UniProtKB-KW"/>
</dbReference>
<evidence type="ECO:0000256" key="13">
    <source>
        <dbReference type="ARBA" id="ARBA00024531"/>
    </source>
</evidence>
<dbReference type="AlphaFoldDB" id="A0A9P6RIJ5"/>